<organism evidence="1 2">
    <name type="scientific">Promethearchaeum syntrophicum</name>
    <dbReference type="NCBI Taxonomy" id="2594042"/>
    <lineage>
        <taxon>Archaea</taxon>
        <taxon>Promethearchaeati</taxon>
        <taxon>Promethearchaeota</taxon>
        <taxon>Promethearchaeia</taxon>
        <taxon>Promethearchaeales</taxon>
        <taxon>Promethearchaeaceae</taxon>
        <taxon>Promethearchaeum</taxon>
    </lineage>
</organism>
<dbReference type="Proteomes" id="UP000321408">
    <property type="component" value="Chromosome"/>
</dbReference>
<accession>A0A5B9DAF3</accession>
<dbReference type="KEGG" id="psyt:DSAG12_02029"/>
<proteinExistence type="predicted"/>
<evidence type="ECO:0000313" key="2">
    <source>
        <dbReference type="Proteomes" id="UP000321408"/>
    </source>
</evidence>
<keyword evidence="2" id="KW-1185">Reference proteome</keyword>
<reference evidence="1 2" key="1">
    <citation type="journal article" date="2020" name="Nature">
        <title>Isolation of an archaeon at the prokaryote-eukaryote interface.</title>
        <authorList>
            <person name="Imachi H."/>
            <person name="Nobu M.K."/>
            <person name="Nakahara N."/>
            <person name="Morono Y."/>
            <person name="Ogawara M."/>
            <person name="Takaki Y."/>
            <person name="Takano Y."/>
            <person name="Uematsu K."/>
            <person name="Ikuta T."/>
            <person name="Ito M."/>
            <person name="Matsui Y."/>
            <person name="Miyazaki M."/>
            <person name="Murata K."/>
            <person name="Saito Y."/>
            <person name="Sakai S."/>
            <person name="Song C."/>
            <person name="Tasumi E."/>
            <person name="Yamanaka Y."/>
            <person name="Yamaguchi T."/>
            <person name="Kamagata Y."/>
            <person name="Tamaki H."/>
            <person name="Takai K."/>
        </authorList>
    </citation>
    <scope>NUCLEOTIDE SEQUENCE [LARGE SCALE GENOMIC DNA]</scope>
    <source>
        <strain evidence="1 2">MK-D1</strain>
    </source>
</reference>
<gene>
    <name evidence="1" type="ORF">DSAG12_02029</name>
</gene>
<protein>
    <submittedName>
        <fullName evidence="1">Uncharacterized protein</fullName>
    </submittedName>
</protein>
<reference evidence="1 2" key="2">
    <citation type="journal article" date="2024" name="Int. J. Syst. Evol. Microbiol.">
        <title>Promethearchaeum syntrophicum gen. nov., sp. nov., an anaerobic, obligately syntrophic archaeon, the first isolate of the lineage 'Asgard' archaea, and proposal of the new archaeal phylum Promethearchaeota phyl. nov. and kingdom Promethearchaeati regn. nov.</title>
        <authorList>
            <person name="Imachi H."/>
            <person name="Nobu M.K."/>
            <person name="Kato S."/>
            <person name="Takaki Y."/>
            <person name="Miyazaki M."/>
            <person name="Miyata M."/>
            <person name="Ogawara M."/>
            <person name="Saito Y."/>
            <person name="Sakai S."/>
            <person name="Tahara Y.O."/>
            <person name="Takano Y."/>
            <person name="Tasumi E."/>
            <person name="Uematsu K."/>
            <person name="Yoshimura T."/>
            <person name="Itoh T."/>
            <person name="Ohkuma M."/>
            <person name="Takai K."/>
        </authorList>
    </citation>
    <scope>NUCLEOTIDE SEQUENCE [LARGE SCALE GENOMIC DNA]</scope>
    <source>
        <strain evidence="1 2">MK-D1</strain>
    </source>
</reference>
<evidence type="ECO:0000313" key="1">
    <source>
        <dbReference type="EMBL" id="QEE16199.2"/>
    </source>
</evidence>
<sequence length="92" mass="10057">MVPLPIISGYISFINAGPDPPESNCPSIIFGDGEAMDRCLAASIIYNQEQFDKQLEIEKSTLNIGLFFLGLTLFVFIGSLIRISKSARDISS</sequence>
<name>A0A5B9DAF3_9ARCH</name>
<dbReference type="EMBL" id="CP042905">
    <property type="protein sequence ID" value="QEE16199.2"/>
    <property type="molecule type" value="Genomic_DNA"/>
</dbReference>
<dbReference type="AlphaFoldDB" id="A0A5B9DAF3"/>